<dbReference type="Proteomes" id="UP000824010">
    <property type="component" value="Chromosome"/>
</dbReference>
<feature type="region of interest" description="Disordered" evidence="4">
    <location>
        <begin position="1309"/>
        <end position="1376"/>
    </location>
</feature>
<sequence length="1418" mass="157462">MSSNTSPVPVPASSATITDDFIGRRLPGWLARASAGQINRLRDRFTAYRSSQEPVKAMLEPLDLLQFAQAQFATLLAGRLPQGVELAGLRWQTAQLDVGRSMGSNWSYIDTQYRHEPALWRLMQNFGEGATPLDGSGLVAADGETVLSGDVATLAQACRVLDAGGRYQQLLRDTFTADNKALLATDKRAGFGLAIEVAALRSEITAHQQQALNGLLADESATSRMTAHPQLLTLLGQSVAGALAIQLRDEQQADNGWILYLPGDPAQALSRFESLSAMNDTLAERLGSSAFERFFVQLIELGQRTQFVQTLALRLKDDRPDLQVAPDEPDGPLFDALVEQQLRRLQQDARLLLVPSAEADLRASRARLEAWTSAGWALVNLAGFFIPVVGMVLLGQLLLQTLHEVYEGVVDWAQGHQHEALEHMLGVAETLAVSAAVAGGASMVARGFLRSGFVEGLEPVSVGERGERLWANDLQAYEVSPEDAALGEDGLYHQGERRWLRLEARYYRIHRPEADGPWRLLHPRREEGFGPIVDGNGERGWHLRSDQARTWNDSGRMLDSVWPQHPALDSQRADSILRVAGMDKDELRAVIGENRPLPANLRDTLRRFAADARIDAFFGNLEHPEGEMQDRQIQEWCLEQSGMSGLDAAALRERLLAQAPLLRERLMEYLTRVTLGEDTLLALIKRDFPTLPDAYVLELAQTVNEGERLLVAREARVPATVAGRVRALLQVARLNRALEGVFLRNSYSQETGKLVFSLLSQIPGWPVSLCLELRANSATGLLLARSGTPAQSGAAAVLVRREGRFHLYDNRGRVLQVDVDEPAGLFQTLVALLNPERLNGLGIVGENQGEQLRQLLLAQLPQSRVSLLRLLGWRQAAPWFNPGRRLADGRVGYPLSGRGQGQRNSWDVLRDRIRALYWGFTETQVEDYLHILLCSSASPFEVMLAQERNYAQLEQTLARWESSQAQASRRALRQRLAASLRGAWRLQGEVVNDTAGQPEGMRLDLSGIRVQDLPELPEEVDFSHVTVLSMANMDLTQVPVGFLRRFGSLTRLNLGSNRLHRMPEALPYLLELRELRLAHNRLRLDQAGITALASLPELRHLDLSYNPLSTLTLRFNQLSRLATLRLRHCRLHDWPGGLDLCGLLEYVDLRDNNIASLPLDIQRMPLRFRMSFVVDRNPLPVADLSTLYSVEQHVAHNATVTSSTEQVLSRDAWLNTLAAADRAARGQQWNVVSAMAESHGLFQLLEELRRTADFQGARLSVRTGLEFAREFASGWRARRQCRFARAHLRPGQPATNLRRQCRRAFQRYSGAAVGKHRQPSGRRRNAQGRSSEAGASSVPSGSSGTFRSPGHAWSLRTGARGRRDRGQSFLPHPPGAGVRLAIPAAEHALWRCCPCRARRVGGCKSRRACSRDTSGACR</sequence>
<gene>
    <name evidence="6" type="ORF">KSS90_17220</name>
</gene>
<evidence type="ECO:0000256" key="4">
    <source>
        <dbReference type="SAM" id="MobiDB-lite"/>
    </source>
</evidence>
<proteinExistence type="predicted"/>
<keyword evidence="3" id="KW-0175">Coiled coil</keyword>
<dbReference type="InterPro" id="IPR050216">
    <property type="entry name" value="LRR_domain-containing"/>
</dbReference>
<keyword evidence="2" id="KW-0677">Repeat</keyword>
<feature type="domain" description="Dermonecrotic toxin N-terminal" evidence="5">
    <location>
        <begin position="63"/>
        <end position="300"/>
    </location>
</feature>
<feature type="compositionally biased region" description="Basic residues" evidence="4">
    <location>
        <begin position="1314"/>
        <end position="1326"/>
    </location>
</feature>
<dbReference type="Pfam" id="PF20178">
    <property type="entry name" value="ToxA_N"/>
    <property type="match status" value="1"/>
</dbReference>
<keyword evidence="7" id="KW-1185">Reference proteome</keyword>
<feature type="compositionally biased region" description="Low complexity" evidence="4">
    <location>
        <begin position="1330"/>
        <end position="1344"/>
    </location>
</feature>
<dbReference type="PANTHER" id="PTHR48051:SF46">
    <property type="entry name" value="LEUCINE RICH REPEAT-CONTAINING DOMAIN PROTEIN"/>
    <property type="match status" value="1"/>
</dbReference>
<evidence type="ECO:0000256" key="1">
    <source>
        <dbReference type="ARBA" id="ARBA00022614"/>
    </source>
</evidence>
<evidence type="ECO:0000313" key="6">
    <source>
        <dbReference type="EMBL" id="QXH55078.1"/>
    </source>
</evidence>
<reference evidence="6 7" key="1">
    <citation type="journal article" date="2021" name="Microorganisms">
        <title>The Ever-Expanding Pseudomonas Genus: Description of 43 New Species and Partition of the Pseudomonas putida Group.</title>
        <authorList>
            <person name="Girard L."/>
            <person name="Lood C."/>
            <person name="Hofte M."/>
            <person name="Vandamme P."/>
            <person name="Rokni-Zadeh H."/>
            <person name="van Noort V."/>
            <person name="Lavigne R."/>
            <person name="De Mot R."/>
        </authorList>
    </citation>
    <scope>NUCLEOTIDE SEQUENCE [LARGE SCALE GENOMIC DNA]</scope>
    <source>
        <strain evidence="6 7">COW77</strain>
    </source>
</reference>
<organism evidence="6 7">
    <name type="scientific">Pseudomonas maumuensis</name>
    <dbReference type="NCBI Taxonomy" id="2842354"/>
    <lineage>
        <taxon>Bacteria</taxon>
        <taxon>Pseudomonadati</taxon>
        <taxon>Pseudomonadota</taxon>
        <taxon>Gammaproteobacteria</taxon>
        <taxon>Pseudomonadales</taxon>
        <taxon>Pseudomonadaceae</taxon>
        <taxon>Pseudomonas</taxon>
    </lineage>
</organism>
<accession>A0ABX8NHQ6</accession>
<dbReference type="SMART" id="SM00369">
    <property type="entry name" value="LRR_TYP"/>
    <property type="match status" value="4"/>
</dbReference>
<dbReference type="InterPro" id="IPR003591">
    <property type="entry name" value="Leu-rich_rpt_typical-subtyp"/>
</dbReference>
<evidence type="ECO:0000256" key="2">
    <source>
        <dbReference type="ARBA" id="ARBA00022737"/>
    </source>
</evidence>
<evidence type="ECO:0000313" key="7">
    <source>
        <dbReference type="Proteomes" id="UP000824010"/>
    </source>
</evidence>
<dbReference type="InterPro" id="IPR046673">
    <property type="entry name" value="ToxA_N"/>
</dbReference>
<evidence type="ECO:0000256" key="3">
    <source>
        <dbReference type="SAM" id="Coils"/>
    </source>
</evidence>
<evidence type="ECO:0000259" key="5">
    <source>
        <dbReference type="Pfam" id="PF20178"/>
    </source>
</evidence>
<dbReference type="EMBL" id="CP077077">
    <property type="protein sequence ID" value="QXH55078.1"/>
    <property type="molecule type" value="Genomic_DNA"/>
</dbReference>
<keyword evidence="1" id="KW-0433">Leucine-rich repeat</keyword>
<dbReference type="PANTHER" id="PTHR48051">
    <property type="match status" value="1"/>
</dbReference>
<name>A0ABX8NHQ6_9PSED</name>
<feature type="coiled-coil region" evidence="3">
    <location>
        <begin position="943"/>
        <end position="970"/>
    </location>
</feature>
<protein>
    <recommendedName>
        <fullName evidence="5">Dermonecrotic toxin N-terminal domain-containing protein</fullName>
    </recommendedName>
</protein>